<evidence type="ECO:0000256" key="2">
    <source>
        <dbReference type="ARBA" id="ARBA00023157"/>
    </source>
</evidence>
<keyword evidence="4" id="KW-1133">Transmembrane helix</keyword>
<dbReference type="PANTHER" id="PTHR46746">
    <property type="entry name" value="KILLER CELL LECTIN-LIKE RECEPTOR SUBFAMILY F MEMBER 2"/>
    <property type="match status" value="1"/>
</dbReference>
<keyword evidence="4" id="KW-0472">Membrane</keyword>
<dbReference type="InterPro" id="IPR016186">
    <property type="entry name" value="C-type_lectin-like/link_sf"/>
</dbReference>
<dbReference type="InterPro" id="IPR051379">
    <property type="entry name" value="C-type_Lectin_Receptor_IMM"/>
</dbReference>
<evidence type="ECO:0000313" key="7">
    <source>
        <dbReference type="Proteomes" id="UP001346869"/>
    </source>
</evidence>
<dbReference type="PANTHER" id="PTHR46746:SF9">
    <property type="entry name" value="CD209 ANTIGEN-LIKE PROTEIN C-LIKE"/>
    <property type="match status" value="1"/>
</dbReference>
<keyword evidence="1" id="KW-0430">Lectin</keyword>
<dbReference type="AlphaFoldDB" id="A0AAN8AGC3"/>
<organism evidence="6 7">
    <name type="scientific">Eleginops maclovinus</name>
    <name type="common">Patagonian blennie</name>
    <name type="synonym">Eleginus maclovinus</name>
    <dbReference type="NCBI Taxonomy" id="56733"/>
    <lineage>
        <taxon>Eukaryota</taxon>
        <taxon>Metazoa</taxon>
        <taxon>Chordata</taxon>
        <taxon>Craniata</taxon>
        <taxon>Vertebrata</taxon>
        <taxon>Euteleostomi</taxon>
        <taxon>Actinopterygii</taxon>
        <taxon>Neopterygii</taxon>
        <taxon>Teleostei</taxon>
        <taxon>Neoteleostei</taxon>
        <taxon>Acanthomorphata</taxon>
        <taxon>Eupercaria</taxon>
        <taxon>Perciformes</taxon>
        <taxon>Notothenioidei</taxon>
        <taxon>Eleginopidae</taxon>
        <taxon>Eleginops</taxon>
    </lineage>
</organism>
<reference evidence="6 7" key="1">
    <citation type="journal article" date="2023" name="Genes (Basel)">
        <title>Chromosome-Level Genome Assembly and Circadian Gene Repertoire of the Patagonia Blennie Eleginops maclovinus-The Closest Ancestral Proxy of Antarctic Cryonotothenioids.</title>
        <authorList>
            <person name="Cheng C.C."/>
            <person name="Rivera-Colon A.G."/>
            <person name="Minhas B.F."/>
            <person name="Wilson L."/>
            <person name="Rayamajhi N."/>
            <person name="Vargas-Chacoff L."/>
            <person name="Catchen J.M."/>
        </authorList>
    </citation>
    <scope>NUCLEOTIDE SEQUENCE [LARGE SCALE GENOMIC DNA]</scope>
    <source>
        <strain evidence="6">JMC-PN-2008</strain>
    </source>
</reference>
<protein>
    <recommendedName>
        <fullName evidence="5">C-type lectin domain-containing protein</fullName>
    </recommendedName>
</protein>
<feature type="coiled-coil region" evidence="3">
    <location>
        <begin position="93"/>
        <end position="141"/>
    </location>
</feature>
<name>A0AAN8AGC3_ELEMC</name>
<keyword evidence="4" id="KW-0812">Transmembrane</keyword>
<keyword evidence="2" id="KW-1015">Disulfide bond</keyword>
<keyword evidence="3" id="KW-0175">Coiled coil</keyword>
<dbReference type="EMBL" id="JAUZQC010000012">
    <property type="protein sequence ID" value="KAK5861701.1"/>
    <property type="molecule type" value="Genomic_DNA"/>
</dbReference>
<gene>
    <name evidence="6" type="ORF">PBY51_017157</name>
</gene>
<proteinExistence type="predicted"/>
<feature type="transmembrane region" description="Helical" evidence="4">
    <location>
        <begin position="53"/>
        <end position="79"/>
    </location>
</feature>
<evidence type="ECO:0000256" key="1">
    <source>
        <dbReference type="ARBA" id="ARBA00022734"/>
    </source>
</evidence>
<reference evidence="6 7" key="2">
    <citation type="journal article" date="2023" name="Mol. Biol. Evol.">
        <title>Genomics of Secondarily Temperate Adaptation in the Only Non-Antarctic Icefish.</title>
        <authorList>
            <person name="Rivera-Colon A.G."/>
            <person name="Rayamajhi N."/>
            <person name="Minhas B.F."/>
            <person name="Madrigal G."/>
            <person name="Bilyk K.T."/>
            <person name="Yoon V."/>
            <person name="Hune M."/>
            <person name="Gregory S."/>
            <person name="Cheng C.H.C."/>
            <person name="Catchen J.M."/>
        </authorList>
    </citation>
    <scope>NUCLEOTIDE SEQUENCE [LARGE SCALE GENOMIC DNA]</scope>
    <source>
        <strain evidence="6">JMC-PN-2008</strain>
    </source>
</reference>
<evidence type="ECO:0000256" key="4">
    <source>
        <dbReference type="SAM" id="Phobius"/>
    </source>
</evidence>
<dbReference type="InterPro" id="IPR016187">
    <property type="entry name" value="CTDL_fold"/>
</dbReference>
<accession>A0AAN8AGC3</accession>
<sequence>MAEGEKEVNYASVVFKVSNNPPPAANRGEETVYGEVKVQNETRIKNSAGHWRCNHLACCLGILCVLLLGGIIAVCVYLPTLNHKSDSDQFKDNSTLLANNEKLSLENANLTKDIKNLTLQLSNLKEANTVSESKVQNLTDNRAQWSINAYCKHPVKDKCQPCQKGWILTESSCYAYNNPDPSDRITWDAAQSDCRRKSSDLAVAHTAAEKEAIKENSLGINGYWIGLRVVKGRWQWVDGSALTDSSWIAAPADEDAASRALNTTLQSLLQ</sequence>
<comment type="caution">
    <text evidence="6">The sequence shown here is derived from an EMBL/GenBank/DDBJ whole genome shotgun (WGS) entry which is preliminary data.</text>
</comment>
<dbReference type="GO" id="GO:0030246">
    <property type="term" value="F:carbohydrate binding"/>
    <property type="evidence" value="ECO:0007669"/>
    <property type="project" value="UniProtKB-KW"/>
</dbReference>
<dbReference type="SUPFAM" id="SSF56436">
    <property type="entry name" value="C-type lectin-like"/>
    <property type="match status" value="1"/>
</dbReference>
<dbReference type="SMART" id="SM00034">
    <property type="entry name" value="CLECT"/>
    <property type="match status" value="1"/>
</dbReference>
<dbReference type="Proteomes" id="UP001346869">
    <property type="component" value="Unassembled WGS sequence"/>
</dbReference>
<dbReference type="Pfam" id="PF00059">
    <property type="entry name" value="Lectin_C"/>
    <property type="match status" value="1"/>
</dbReference>
<dbReference type="InterPro" id="IPR001304">
    <property type="entry name" value="C-type_lectin-like"/>
</dbReference>
<evidence type="ECO:0000256" key="3">
    <source>
        <dbReference type="SAM" id="Coils"/>
    </source>
</evidence>
<evidence type="ECO:0000259" key="5">
    <source>
        <dbReference type="PROSITE" id="PS50041"/>
    </source>
</evidence>
<feature type="domain" description="C-type lectin" evidence="5">
    <location>
        <begin position="169"/>
        <end position="251"/>
    </location>
</feature>
<keyword evidence="7" id="KW-1185">Reference proteome</keyword>
<evidence type="ECO:0000313" key="6">
    <source>
        <dbReference type="EMBL" id="KAK5861701.1"/>
    </source>
</evidence>
<dbReference type="Gene3D" id="3.10.100.10">
    <property type="entry name" value="Mannose-Binding Protein A, subunit A"/>
    <property type="match status" value="1"/>
</dbReference>
<dbReference type="PROSITE" id="PS50041">
    <property type="entry name" value="C_TYPE_LECTIN_2"/>
    <property type="match status" value="1"/>
</dbReference>